<gene>
    <name evidence="2" type="ORF">CO058_00460</name>
</gene>
<feature type="transmembrane region" description="Helical" evidence="1">
    <location>
        <begin position="97"/>
        <end position="117"/>
    </location>
</feature>
<protein>
    <submittedName>
        <fullName evidence="2">Uncharacterized protein</fullName>
    </submittedName>
</protein>
<feature type="transmembrane region" description="Helical" evidence="1">
    <location>
        <begin position="281"/>
        <end position="303"/>
    </location>
</feature>
<comment type="caution">
    <text evidence="2">The sequence shown here is derived from an EMBL/GenBank/DDBJ whole genome shotgun (WGS) entry which is preliminary data.</text>
</comment>
<feature type="transmembrane region" description="Helical" evidence="1">
    <location>
        <begin position="215"/>
        <end position="244"/>
    </location>
</feature>
<feature type="transmembrane region" description="Helical" evidence="1">
    <location>
        <begin position="132"/>
        <end position="149"/>
    </location>
</feature>
<sequence length="397" mass="44776">MKFLKWEALSIILILIIFYYFFQFNNVYTLIAFALGIITAFFLLHKNAPLIAFVILSGILIYFFKYDLVFLPAYLIGANISYLYFHFSKQNTVNPKLIEINLMNTILLASLVFQSSIEKFRGYNKLVLNETSFTILLVILIPLALYFLLKMFSINKIVISIFTSIIAIAYSILCFSFFKEIGVATILIPLISGLIIGIINLFIKNRSIIIEINEFLLLILIPYQIAGLLGISLSFLSAFIYIAVIGSATGKDLNLFKNTVSKLIPLLFVFASSEINENKGIITRFNLVSGYQASWIFIILILIEHSKKYTGKLKNLLTTNEIEKSFPFLISLFTIATIAIIIRLGGSEALSSLPLVISIYLFLFGFVKSKKKATDIEPIEAMSGLLSAISFWVLTRI</sequence>
<feature type="transmembrane region" description="Helical" evidence="1">
    <location>
        <begin position="184"/>
        <end position="203"/>
    </location>
</feature>
<feature type="transmembrane region" description="Helical" evidence="1">
    <location>
        <begin position="350"/>
        <end position="367"/>
    </location>
</feature>
<evidence type="ECO:0000313" key="2">
    <source>
        <dbReference type="EMBL" id="PJC24011.1"/>
    </source>
</evidence>
<feature type="transmembrane region" description="Helical" evidence="1">
    <location>
        <begin position="324"/>
        <end position="344"/>
    </location>
</feature>
<proteinExistence type="predicted"/>
<accession>A0A2M8EMR9</accession>
<feature type="transmembrane region" description="Helical" evidence="1">
    <location>
        <begin position="27"/>
        <end position="44"/>
    </location>
</feature>
<dbReference type="AlphaFoldDB" id="A0A2M8EMR9"/>
<keyword evidence="1" id="KW-0812">Transmembrane</keyword>
<name>A0A2M8EMR9_UNCKA</name>
<dbReference type="EMBL" id="PFSJ01000004">
    <property type="protein sequence ID" value="PJC24011.1"/>
    <property type="molecule type" value="Genomic_DNA"/>
</dbReference>
<feature type="transmembrane region" description="Helical" evidence="1">
    <location>
        <begin position="156"/>
        <end position="178"/>
    </location>
</feature>
<feature type="transmembrane region" description="Helical" evidence="1">
    <location>
        <begin position="50"/>
        <end position="76"/>
    </location>
</feature>
<feature type="transmembrane region" description="Helical" evidence="1">
    <location>
        <begin position="6"/>
        <end position="22"/>
    </location>
</feature>
<keyword evidence="1" id="KW-0472">Membrane</keyword>
<evidence type="ECO:0000256" key="1">
    <source>
        <dbReference type="SAM" id="Phobius"/>
    </source>
</evidence>
<evidence type="ECO:0000313" key="3">
    <source>
        <dbReference type="Proteomes" id="UP000229756"/>
    </source>
</evidence>
<reference evidence="3" key="1">
    <citation type="submission" date="2017-09" db="EMBL/GenBank/DDBJ databases">
        <title>Depth-based differentiation of microbial function through sediment-hosted aquifers and enrichment of novel symbionts in the deep terrestrial subsurface.</title>
        <authorList>
            <person name="Probst A.J."/>
            <person name="Ladd B."/>
            <person name="Jarett J.K."/>
            <person name="Geller-Mcgrath D.E."/>
            <person name="Sieber C.M.K."/>
            <person name="Emerson J.B."/>
            <person name="Anantharaman K."/>
            <person name="Thomas B.C."/>
            <person name="Malmstrom R."/>
            <person name="Stieglmeier M."/>
            <person name="Klingl A."/>
            <person name="Woyke T."/>
            <person name="Ryan C.M."/>
            <person name="Banfield J.F."/>
        </authorList>
    </citation>
    <scope>NUCLEOTIDE SEQUENCE [LARGE SCALE GENOMIC DNA]</scope>
</reference>
<keyword evidence="1" id="KW-1133">Transmembrane helix</keyword>
<dbReference type="Proteomes" id="UP000229756">
    <property type="component" value="Unassembled WGS sequence"/>
</dbReference>
<organism evidence="2 3">
    <name type="scientific">candidate division WWE3 bacterium CG_4_9_14_0_2_um_filter_35_11</name>
    <dbReference type="NCBI Taxonomy" id="1975077"/>
    <lineage>
        <taxon>Bacteria</taxon>
        <taxon>Katanobacteria</taxon>
    </lineage>
</organism>